<evidence type="ECO:0000256" key="2">
    <source>
        <dbReference type="ARBA" id="ARBA00022737"/>
    </source>
</evidence>
<dbReference type="AlphaFoldDB" id="C9ZJ47"/>
<name>C9ZJ47_TRYB9</name>
<dbReference type="GO" id="GO:0061685">
    <property type="term" value="F:diphthine methylesterase activity"/>
    <property type="evidence" value="ECO:0007669"/>
    <property type="project" value="TreeGrafter"/>
</dbReference>
<evidence type="ECO:0000256" key="1">
    <source>
        <dbReference type="ARBA" id="ARBA00022574"/>
    </source>
</evidence>
<proteinExistence type="predicted"/>
<dbReference type="PANTHER" id="PTHR46042:SF1">
    <property type="entry name" value="DIPHTHINE METHYLTRANSFERASE"/>
    <property type="match status" value="1"/>
</dbReference>
<protein>
    <recommendedName>
        <fullName evidence="6">Guanine nucleotide-binding protein subunit beta-like protein</fullName>
    </recommendedName>
</protein>
<dbReference type="InterPro" id="IPR052415">
    <property type="entry name" value="Diphthine_MTase"/>
</dbReference>
<comment type="pathway">
    <text evidence="3">Protein modification.</text>
</comment>
<evidence type="ECO:0000256" key="3">
    <source>
        <dbReference type="ARBA" id="ARBA00043952"/>
    </source>
</evidence>
<dbReference type="Proteomes" id="UP000002316">
    <property type="component" value="Chromosome 2"/>
</dbReference>
<dbReference type="SUPFAM" id="SSF50978">
    <property type="entry name" value="WD40 repeat-like"/>
    <property type="match status" value="1"/>
</dbReference>
<evidence type="ECO:0000313" key="4">
    <source>
        <dbReference type="EMBL" id="CBH09405.1"/>
    </source>
</evidence>
<dbReference type="RefSeq" id="XP_011771711.1">
    <property type="nucleotide sequence ID" value="XM_011773409.1"/>
</dbReference>
<dbReference type="EMBL" id="FN554965">
    <property type="protein sequence ID" value="CBH09405.1"/>
    <property type="molecule type" value="Genomic_DNA"/>
</dbReference>
<dbReference type="InterPro" id="IPR036322">
    <property type="entry name" value="WD40_repeat_dom_sf"/>
</dbReference>
<dbReference type="GeneID" id="23858538"/>
<keyword evidence="2" id="KW-0677">Repeat</keyword>
<dbReference type="InterPro" id="IPR015943">
    <property type="entry name" value="WD40/YVTN_repeat-like_dom_sf"/>
</dbReference>
<organism evidence="4 5">
    <name type="scientific">Trypanosoma brucei gambiense (strain MHOM/CI/86/DAL972)</name>
    <dbReference type="NCBI Taxonomy" id="679716"/>
    <lineage>
        <taxon>Eukaryota</taxon>
        <taxon>Discoba</taxon>
        <taxon>Euglenozoa</taxon>
        <taxon>Kinetoplastea</taxon>
        <taxon>Metakinetoplastina</taxon>
        <taxon>Trypanosomatida</taxon>
        <taxon>Trypanosomatidae</taxon>
        <taxon>Trypanosoma</taxon>
    </lineage>
</organism>
<dbReference type="PANTHER" id="PTHR46042">
    <property type="entry name" value="DIPHTHINE METHYLTRANSFERASE"/>
    <property type="match status" value="1"/>
</dbReference>
<dbReference type="KEGG" id="tbg:TbgDal_II1340"/>
<dbReference type="OrthoDB" id="1930760at2759"/>
<evidence type="ECO:0008006" key="6">
    <source>
        <dbReference type="Google" id="ProtNLM"/>
    </source>
</evidence>
<dbReference type="GO" id="GO:0005737">
    <property type="term" value="C:cytoplasm"/>
    <property type="evidence" value="ECO:0007669"/>
    <property type="project" value="TreeGrafter"/>
</dbReference>
<sequence length="407" mass="44151">MVSTRRIAEYKSTATCNCLLSGGISGGWGQFDVVVGCYELSEGSDSSSSHQHQHQHQNGESNIHVGSLTGLMCERRGANQNDTNFVLRERTDGAFKLPSASSLPGIFDLTYSNNNNCLMASCTDGALWVLELRDAAVHECVFPVFDTMLTSCSPFNSETGDQNKWFCTAHKGDVALYDAGMKRIIRRLDGHEYDAWCSATTGAETGVSGGDDGLLRWHDVRMGGKSTVAKMQFDAGVVSISPISTCGTSATTYSLVGSYDEHLYLVDLRSAKRPLSSVHLGGGVWRCSRQLLEEKLTPEAKKAMNYYRWVQECNALAIPVMQNGVALVRYDITSNAEGNFTLLGHLHSSAGSAASDEELPNNALFYDCAVLPGNICSDAVTGDVIGRTIAACDFYNRTVSLWNINDV</sequence>
<keyword evidence="1" id="KW-0853">WD repeat</keyword>
<reference evidence="5" key="1">
    <citation type="journal article" date="2010" name="PLoS Negl. Trop. Dis.">
        <title>The genome sequence of Trypanosoma brucei gambiense, causative agent of chronic human african trypanosomiasis.</title>
        <authorList>
            <person name="Jackson A.P."/>
            <person name="Sanders M."/>
            <person name="Berry A."/>
            <person name="McQuillan J."/>
            <person name="Aslett M.A."/>
            <person name="Quail M.A."/>
            <person name="Chukualim B."/>
            <person name="Capewell P."/>
            <person name="MacLeod A."/>
            <person name="Melville S.E."/>
            <person name="Gibson W."/>
            <person name="Barry J.D."/>
            <person name="Berriman M."/>
            <person name="Hertz-Fowler C."/>
        </authorList>
    </citation>
    <scope>NUCLEOTIDE SEQUENCE [LARGE SCALE GENOMIC DNA]</scope>
    <source>
        <strain evidence="5">MHOM/CI/86/DAL972</strain>
    </source>
</reference>
<evidence type="ECO:0000313" key="5">
    <source>
        <dbReference type="Proteomes" id="UP000002316"/>
    </source>
</evidence>
<dbReference type="Gene3D" id="2.130.10.10">
    <property type="entry name" value="YVTN repeat-like/Quinoprotein amine dehydrogenase"/>
    <property type="match status" value="1"/>
</dbReference>
<gene>
    <name evidence="4" type="ORF">TbgDal_II1340</name>
</gene>
<dbReference type="VEuPathDB" id="TriTrypDB:Tbg.972.2.1340"/>
<dbReference type="GO" id="GO:0017183">
    <property type="term" value="P:protein histidyl modification to diphthamide"/>
    <property type="evidence" value="ECO:0007669"/>
    <property type="project" value="TreeGrafter"/>
</dbReference>
<accession>C9ZJ47</accession>